<keyword evidence="2" id="KW-0378">Hydrolase</keyword>
<dbReference type="GO" id="GO:0009341">
    <property type="term" value="C:beta-galactosidase complex"/>
    <property type="evidence" value="ECO:0007669"/>
    <property type="project" value="InterPro"/>
</dbReference>
<gene>
    <name evidence="8" type="ORF">SAMN04487996_101383</name>
</gene>
<dbReference type="RefSeq" id="WP_090146134.1">
    <property type="nucleotide sequence ID" value="NZ_FNAN01000001.1"/>
</dbReference>
<dbReference type="FunFam" id="3.20.20.80:FF:000135">
    <property type="entry name" value="Beta-galactosidase, putative, bgl35A"/>
    <property type="match status" value="1"/>
</dbReference>
<dbReference type="PANTHER" id="PTHR36447:SF2">
    <property type="entry name" value="BETA-GALACTOSIDASE YESZ"/>
    <property type="match status" value="1"/>
</dbReference>
<evidence type="ECO:0000256" key="3">
    <source>
        <dbReference type="ARBA" id="ARBA00022833"/>
    </source>
</evidence>
<dbReference type="EMBL" id="FNAN01000001">
    <property type="protein sequence ID" value="SDD58848.1"/>
    <property type="molecule type" value="Genomic_DNA"/>
</dbReference>
<dbReference type="InterPro" id="IPR003476">
    <property type="entry name" value="Glyco_hydro_42"/>
</dbReference>
<organism evidence="8 9">
    <name type="scientific">Dyadobacter soli</name>
    <dbReference type="NCBI Taxonomy" id="659014"/>
    <lineage>
        <taxon>Bacteria</taxon>
        <taxon>Pseudomonadati</taxon>
        <taxon>Bacteroidota</taxon>
        <taxon>Cytophagia</taxon>
        <taxon>Cytophagales</taxon>
        <taxon>Spirosomataceae</taxon>
        <taxon>Dyadobacter</taxon>
    </lineage>
</organism>
<evidence type="ECO:0000259" key="6">
    <source>
        <dbReference type="Pfam" id="PF02449"/>
    </source>
</evidence>
<evidence type="ECO:0000313" key="8">
    <source>
        <dbReference type="EMBL" id="SDD58848.1"/>
    </source>
</evidence>
<dbReference type="Pfam" id="PF02449">
    <property type="entry name" value="Glyco_hydro_42"/>
    <property type="match status" value="1"/>
</dbReference>
<evidence type="ECO:0000256" key="4">
    <source>
        <dbReference type="ARBA" id="ARBA00023295"/>
    </source>
</evidence>
<dbReference type="InterPro" id="IPR040719">
    <property type="entry name" value="DUF5597"/>
</dbReference>
<dbReference type="GO" id="GO:0004565">
    <property type="term" value="F:beta-galactosidase activity"/>
    <property type="evidence" value="ECO:0007669"/>
    <property type="project" value="InterPro"/>
</dbReference>
<dbReference type="Gene3D" id="3.20.20.80">
    <property type="entry name" value="Glycosidases"/>
    <property type="match status" value="1"/>
</dbReference>
<dbReference type="GO" id="GO:0046872">
    <property type="term" value="F:metal ion binding"/>
    <property type="evidence" value="ECO:0007669"/>
    <property type="project" value="UniProtKB-KW"/>
</dbReference>
<protein>
    <submittedName>
        <fullName evidence="8">Beta-galactosidase GanA</fullName>
    </submittedName>
</protein>
<dbReference type="GO" id="GO:0005975">
    <property type="term" value="P:carbohydrate metabolic process"/>
    <property type="evidence" value="ECO:0007669"/>
    <property type="project" value="InterPro"/>
</dbReference>
<evidence type="ECO:0000256" key="1">
    <source>
        <dbReference type="ARBA" id="ARBA00022723"/>
    </source>
</evidence>
<dbReference type="Proteomes" id="UP000198748">
    <property type="component" value="Unassembled WGS sequence"/>
</dbReference>
<keyword evidence="4" id="KW-0326">Glycosidase</keyword>
<dbReference type="PANTHER" id="PTHR36447">
    <property type="entry name" value="BETA-GALACTOSIDASE GANA"/>
    <property type="match status" value="1"/>
</dbReference>
<dbReference type="STRING" id="659014.SAMN04487996_101383"/>
<evidence type="ECO:0000313" key="9">
    <source>
        <dbReference type="Proteomes" id="UP000198748"/>
    </source>
</evidence>
<evidence type="ECO:0000259" key="7">
    <source>
        <dbReference type="Pfam" id="PF18120"/>
    </source>
</evidence>
<keyword evidence="1" id="KW-0479">Metal-binding</keyword>
<feature type="domain" description="Glycoside hydrolase family 42 N-terminal" evidence="6">
    <location>
        <begin position="65"/>
        <end position="220"/>
    </location>
</feature>
<accession>A0A1G6VZ62</accession>
<dbReference type="SUPFAM" id="SSF51445">
    <property type="entry name" value="(Trans)glycosidases"/>
    <property type="match status" value="1"/>
</dbReference>
<evidence type="ECO:0000256" key="2">
    <source>
        <dbReference type="ARBA" id="ARBA00022801"/>
    </source>
</evidence>
<dbReference type="InterPro" id="IPR017853">
    <property type="entry name" value="GH"/>
</dbReference>
<proteinExistence type="predicted"/>
<dbReference type="Gene3D" id="2.60.220.20">
    <property type="entry name" value="putative beta-Galactosidase from caulobacter crescentus"/>
    <property type="match status" value="1"/>
</dbReference>
<reference evidence="9" key="1">
    <citation type="submission" date="2016-10" db="EMBL/GenBank/DDBJ databases">
        <authorList>
            <person name="Varghese N."/>
            <person name="Submissions S."/>
        </authorList>
    </citation>
    <scope>NUCLEOTIDE SEQUENCE [LARGE SCALE GENOMIC DNA]</scope>
    <source>
        <strain evidence="9">DSM 25329</strain>
    </source>
</reference>
<sequence>MTRRYLCGLFAGLLISLLHFPAFTQNTSKPIPALVSKNGRHTLLVDGKPYLVLGAQMWNSSGWPDILDKTWPQLKELGCNTLEVPIYWENIEKEQGKYDFADLDKLILDARRENIRLVLLWFASFKNGSSQYIPVWMKENTKEYPRMLNAGGQPIQVQATVSEKNRNADAKAFSAVMAHIRQIDEAHRTVIMMQVENEPGSLGTDRDYSPEATKLFNGPVPAKLVAALKKKAGTWQQVFGFDAPETFSAYYMAQYINYITAEGKKQYPLPMYVNAWLRENRFERAGEHPSGGPTSNMIDVYKAAGPDIDLLAVDIYNRNYVQFRDLCEKYARPDNALFVPETGKGMLFARFHFYAIGDYGAIGVAPYGMDPFHGDPHDQRDKTKLDGKFTDIAANYRLLTPAIPLITSLQGTDKLKAAVEEDGLGEKLLHFSNYDLLLTFGFPSYKATKEPTGRVLAAEVGSDEFYLIGFDTKFQFRPRLGSGFSASELIYVEEGTFEEGAWKRRRIWNGDEVYHSTLTPDGVILKVKLRGLQSDQYNTKPNFEQ</sequence>
<dbReference type="AlphaFoldDB" id="A0A1G6VZ62"/>
<feature type="signal peptide" evidence="5">
    <location>
        <begin position="1"/>
        <end position="24"/>
    </location>
</feature>
<dbReference type="Pfam" id="PF18120">
    <property type="entry name" value="DUF5597"/>
    <property type="match status" value="1"/>
</dbReference>
<feature type="domain" description="DUF5597" evidence="7">
    <location>
        <begin position="393"/>
        <end position="513"/>
    </location>
</feature>
<keyword evidence="3" id="KW-0862">Zinc</keyword>
<dbReference type="OrthoDB" id="9800974at2"/>
<name>A0A1G6VZ62_9BACT</name>
<keyword evidence="5" id="KW-0732">Signal</keyword>
<keyword evidence="9" id="KW-1185">Reference proteome</keyword>
<feature type="chain" id="PRO_5011449247" evidence="5">
    <location>
        <begin position="25"/>
        <end position="545"/>
    </location>
</feature>
<evidence type="ECO:0000256" key="5">
    <source>
        <dbReference type="SAM" id="SignalP"/>
    </source>
</evidence>
<dbReference type="InterPro" id="IPR013529">
    <property type="entry name" value="Glyco_hydro_42_N"/>
</dbReference>